<gene>
    <name evidence="2" type="ORF">C731_1014</name>
</gene>
<dbReference type="InterPro" id="IPR042070">
    <property type="entry name" value="PucR_C-HTH_sf"/>
</dbReference>
<dbReference type="InterPro" id="IPR041522">
    <property type="entry name" value="CdaR_GGDEF"/>
</dbReference>
<dbReference type="PANTHER" id="PTHR33744:SF1">
    <property type="entry name" value="DNA-BINDING TRANSCRIPTIONAL ACTIVATOR ADER"/>
    <property type="match status" value="1"/>
</dbReference>
<dbReference type="OrthoDB" id="3196285at2"/>
<evidence type="ECO:0000313" key="2">
    <source>
        <dbReference type="EMBL" id="EKF24839.1"/>
    </source>
</evidence>
<reference evidence="2 3" key="1">
    <citation type="journal article" date="2012" name="J. Bacteriol.">
        <title>Genome sequence of Mycobacterium hassiacum DSM 44199, a rare source of heat-stable mycobacterial proteins.</title>
        <authorList>
            <person name="Tiago I."/>
            <person name="Maranha A."/>
            <person name="Mendes V."/>
            <person name="Alarico S."/>
            <person name="Moynihan P.J."/>
            <person name="Clarke A.J."/>
            <person name="Macedo-Ribeiro S."/>
            <person name="Pereira P.J."/>
            <person name="Empadinhas N."/>
        </authorList>
    </citation>
    <scope>NUCLEOTIDE SEQUENCE [LARGE SCALE GENOMIC DNA]</scope>
    <source>
        <strain evidence="3">DSM 44199 / CIP 105218 / JCM 12690 / 3849</strain>
    </source>
</reference>
<dbReference type="RefSeq" id="WP_005625332.1">
    <property type="nucleotide sequence ID" value="NZ_AMRA01000027.1"/>
</dbReference>
<dbReference type="Pfam" id="PF17853">
    <property type="entry name" value="GGDEF_2"/>
    <property type="match status" value="1"/>
</dbReference>
<name>K5BKG8_MYCHD</name>
<dbReference type="eggNOG" id="COG3835">
    <property type="taxonomic scope" value="Bacteria"/>
</dbReference>
<proteinExistence type="inferred from homology"/>
<dbReference type="AlphaFoldDB" id="K5BKG8"/>
<accession>K5BKG8</accession>
<dbReference type="Proteomes" id="UP000006265">
    <property type="component" value="Unassembled WGS sequence"/>
</dbReference>
<dbReference type="Gene3D" id="1.10.10.2840">
    <property type="entry name" value="PucR C-terminal helix-turn-helix domain"/>
    <property type="match status" value="1"/>
</dbReference>
<dbReference type="EMBL" id="AMRA01000027">
    <property type="protein sequence ID" value="EKF24839.1"/>
    <property type="molecule type" value="Genomic_DNA"/>
</dbReference>
<evidence type="ECO:0000256" key="1">
    <source>
        <dbReference type="ARBA" id="ARBA00006754"/>
    </source>
</evidence>
<organism evidence="2 3">
    <name type="scientific">Mycolicibacterium hassiacum (strain DSM 44199 / CIP 105218 / JCM 12690 / 3849)</name>
    <name type="common">Mycobacterium hassiacum</name>
    <dbReference type="NCBI Taxonomy" id="1122247"/>
    <lineage>
        <taxon>Bacteria</taxon>
        <taxon>Bacillati</taxon>
        <taxon>Actinomycetota</taxon>
        <taxon>Actinomycetes</taxon>
        <taxon>Mycobacteriales</taxon>
        <taxon>Mycobacteriaceae</taxon>
        <taxon>Mycolicibacterium</taxon>
    </lineage>
</organism>
<sequence>MLESVLSGHSWPGGDPVRAAAVLGLPPDAGYVIVVADTRTAPGAGQPLFESALGIKGVVSAWRLTPALHTGLVAVPPGELDAVLDTLRQTATGPTGVSPPYHSLTGSPRALELARAAMASLRPGQAAVRVFESNPLDALLARAPGEAARLAHEVLGRLTGLPADDRAMLLDTLWAYVAHGGSADHAAKALHCHPNTVRYRLRRVQELTGRAFTSPWDVAELIMATQALRLNPDWQMLNVGSPAERLRA</sequence>
<dbReference type="PATRIC" id="fig|1122247.3.peg.972"/>
<dbReference type="InterPro" id="IPR051448">
    <property type="entry name" value="CdaR-like_regulators"/>
</dbReference>
<comment type="caution">
    <text evidence="2">The sequence shown here is derived from an EMBL/GenBank/DDBJ whole genome shotgun (WGS) entry which is preliminary data.</text>
</comment>
<dbReference type="Pfam" id="PF13556">
    <property type="entry name" value="HTH_30"/>
    <property type="match status" value="1"/>
</dbReference>
<evidence type="ECO:0000313" key="3">
    <source>
        <dbReference type="Proteomes" id="UP000006265"/>
    </source>
</evidence>
<keyword evidence="3" id="KW-1185">Reference proteome</keyword>
<comment type="similarity">
    <text evidence="1">Belongs to the CdaR family.</text>
</comment>
<protein>
    <submittedName>
        <fullName evidence="2">PucR C-terminal helix-turn-helix domain protein</fullName>
    </submittedName>
</protein>
<dbReference type="PANTHER" id="PTHR33744">
    <property type="entry name" value="CARBOHYDRATE DIACID REGULATOR"/>
    <property type="match status" value="1"/>
</dbReference>
<dbReference type="InterPro" id="IPR025736">
    <property type="entry name" value="PucR_C-HTH_dom"/>
</dbReference>